<dbReference type="PANTHER" id="PTHR33779">
    <property type="entry name" value="EXPRESSED PROTEIN"/>
    <property type="match status" value="1"/>
</dbReference>
<dbReference type="Proteomes" id="UP001179952">
    <property type="component" value="Unassembled WGS sequence"/>
</dbReference>
<evidence type="ECO:0000256" key="1">
    <source>
        <dbReference type="SAM" id="MobiDB-lite"/>
    </source>
</evidence>
<organism evidence="2 3">
    <name type="scientific">Acorus gramineus</name>
    <name type="common">Dwarf sweet flag</name>
    <dbReference type="NCBI Taxonomy" id="55184"/>
    <lineage>
        <taxon>Eukaryota</taxon>
        <taxon>Viridiplantae</taxon>
        <taxon>Streptophyta</taxon>
        <taxon>Embryophyta</taxon>
        <taxon>Tracheophyta</taxon>
        <taxon>Spermatophyta</taxon>
        <taxon>Magnoliopsida</taxon>
        <taxon>Liliopsida</taxon>
        <taxon>Acoraceae</taxon>
        <taxon>Acorus</taxon>
    </lineage>
</organism>
<feature type="compositionally biased region" description="Low complexity" evidence="1">
    <location>
        <begin position="83"/>
        <end position="105"/>
    </location>
</feature>
<keyword evidence="3" id="KW-1185">Reference proteome</keyword>
<name>A0AAV9AIG5_ACOGR</name>
<evidence type="ECO:0000313" key="2">
    <source>
        <dbReference type="EMBL" id="KAK1263616.1"/>
    </source>
</evidence>
<protein>
    <submittedName>
        <fullName evidence="2">Uncharacterized protein</fullName>
    </submittedName>
</protein>
<comment type="caution">
    <text evidence="2">The sequence shown here is derived from an EMBL/GenBank/DDBJ whole genome shotgun (WGS) entry which is preliminary data.</text>
</comment>
<proteinExistence type="predicted"/>
<reference evidence="2" key="2">
    <citation type="submission" date="2023-06" db="EMBL/GenBank/DDBJ databases">
        <authorList>
            <person name="Ma L."/>
            <person name="Liu K.-W."/>
            <person name="Li Z."/>
            <person name="Hsiao Y.-Y."/>
            <person name="Qi Y."/>
            <person name="Fu T."/>
            <person name="Tang G."/>
            <person name="Zhang D."/>
            <person name="Sun W.-H."/>
            <person name="Liu D.-K."/>
            <person name="Li Y."/>
            <person name="Chen G.-Z."/>
            <person name="Liu X.-D."/>
            <person name="Liao X.-Y."/>
            <person name="Jiang Y.-T."/>
            <person name="Yu X."/>
            <person name="Hao Y."/>
            <person name="Huang J."/>
            <person name="Zhao X.-W."/>
            <person name="Ke S."/>
            <person name="Chen Y.-Y."/>
            <person name="Wu W.-L."/>
            <person name="Hsu J.-L."/>
            <person name="Lin Y.-F."/>
            <person name="Huang M.-D."/>
            <person name="Li C.-Y."/>
            <person name="Huang L."/>
            <person name="Wang Z.-W."/>
            <person name="Zhao X."/>
            <person name="Zhong W.-Y."/>
            <person name="Peng D.-H."/>
            <person name="Ahmad S."/>
            <person name="Lan S."/>
            <person name="Zhang J.-S."/>
            <person name="Tsai W.-C."/>
            <person name="Van De Peer Y."/>
            <person name="Liu Z.-J."/>
        </authorList>
    </citation>
    <scope>NUCLEOTIDE SEQUENCE</scope>
    <source>
        <strain evidence="2">SCP</strain>
        <tissue evidence="2">Leaves</tissue>
    </source>
</reference>
<dbReference type="PANTHER" id="PTHR33779:SF1">
    <property type="entry name" value="EXPRESSED PROTEIN"/>
    <property type="match status" value="1"/>
</dbReference>
<dbReference type="AlphaFoldDB" id="A0AAV9AIG5"/>
<feature type="region of interest" description="Disordered" evidence="1">
    <location>
        <begin position="182"/>
        <end position="202"/>
    </location>
</feature>
<accession>A0AAV9AIG5</accession>
<feature type="region of interest" description="Disordered" evidence="1">
    <location>
        <begin position="1"/>
        <end position="22"/>
    </location>
</feature>
<feature type="compositionally biased region" description="Basic residues" evidence="1">
    <location>
        <begin position="10"/>
        <end position="22"/>
    </location>
</feature>
<feature type="region of interest" description="Disordered" evidence="1">
    <location>
        <begin position="73"/>
        <end position="138"/>
    </location>
</feature>
<dbReference type="EMBL" id="JAUJYN010000009">
    <property type="protein sequence ID" value="KAK1263616.1"/>
    <property type="molecule type" value="Genomic_DNA"/>
</dbReference>
<evidence type="ECO:0000313" key="3">
    <source>
        <dbReference type="Proteomes" id="UP001179952"/>
    </source>
</evidence>
<reference evidence="2" key="1">
    <citation type="journal article" date="2023" name="Nat. Commun.">
        <title>Diploid and tetraploid genomes of Acorus and the evolution of monocots.</title>
        <authorList>
            <person name="Ma L."/>
            <person name="Liu K.W."/>
            <person name="Li Z."/>
            <person name="Hsiao Y.Y."/>
            <person name="Qi Y."/>
            <person name="Fu T."/>
            <person name="Tang G.D."/>
            <person name="Zhang D."/>
            <person name="Sun W.H."/>
            <person name="Liu D.K."/>
            <person name="Li Y."/>
            <person name="Chen G.Z."/>
            <person name="Liu X.D."/>
            <person name="Liao X.Y."/>
            <person name="Jiang Y.T."/>
            <person name="Yu X."/>
            <person name="Hao Y."/>
            <person name="Huang J."/>
            <person name="Zhao X.W."/>
            <person name="Ke S."/>
            <person name="Chen Y.Y."/>
            <person name="Wu W.L."/>
            <person name="Hsu J.L."/>
            <person name="Lin Y.F."/>
            <person name="Huang M.D."/>
            <person name="Li C.Y."/>
            <person name="Huang L."/>
            <person name="Wang Z.W."/>
            <person name="Zhao X."/>
            <person name="Zhong W.Y."/>
            <person name="Peng D.H."/>
            <person name="Ahmad S."/>
            <person name="Lan S."/>
            <person name="Zhang J.S."/>
            <person name="Tsai W.C."/>
            <person name="Van de Peer Y."/>
            <person name="Liu Z.J."/>
        </authorList>
    </citation>
    <scope>NUCLEOTIDE SEQUENCE</scope>
    <source>
        <strain evidence="2">SCP</strain>
    </source>
</reference>
<gene>
    <name evidence="2" type="ORF">QJS04_geneDACA011950</name>
</gene>
<sequence>MSRYASNNVHSRRHRTFTGHRLTKSTVIRGRSISQACLVGRYCSNLYPKVDSYRVCNWCLRDDGGKAVIVQSTTTKTPLSKEGSNSPSSPSSPNTNSTSSGTTSPKLQQRGSIPLSLNKPIKKQRSPDRPPTTTNKKIVVVTGCVEESVRRMRSDEAFNAERPKPVFRGKVRRYKLLEEPTMRTESSLVEADQMKSFPANGG</sequence>